<proteinExistence type="inferred from homology"/>
<evidence type="ECO:0000256" key="11">
    <source>
        <dbReference type="ARBA" id="ARBA00023295"/>
    </source>
</evidence>
<dbReference type="GO" id="GO:0061750">
    <property type="term" value="F:acid sphingomyelin phosphodiesterase activity"/>
    <property type="evidence" value="ECO:0007669"/>
    <property type="project" value="TreeGrafter"/>
</dbReference>
<keyword evidence="11" id="KW-0326">Glycosidase</keyword>
<protein>
    <submittedName>
        <fullName evidence="14">Sphingomyelin phosphodiesterase</fullName>
    </submittedName>
</protein>
<evidence type="ECO:0000256" key="9">
    <source>
        <dbReference type="ARBA" id="ARBA00023157"/>
    </source>
</evidence>
<dbReference type="EMBL" id="JYDW01000117">
    <property type="protein sequence ID" value="KRZ55339.1"/>
    <property type="molecule type" value="Genomic_DNA"/>
</dbReference>
<evidence type="ECO:0000313" key="14">
    <source>
        <dbReference type="EMBL" id="KRZ55339.1"/>
    </source>
</evidence>
<keyword evidence="7" id="KW-0378">Hydrolase</keyword>
<dbReference type="OrthoDB" id="282973at2759"/>
<dbReference type="SUPFAM" id="SSF56300">
    <property type="entry name" value="Metallo-dependent phosphatases"/>
    <property type="match status" value="1"/>
</dbReference>
<accession>A0A0V1L709</accession>
<feature type="domain" description="Saposin B-type" evidence="13">
    <location>
        <begin position="87"/>
        <end position="170"/>
    </location>
</feature>
<evidence type="ECO:0000256" key="3">
    <source>
        <dbReference type="ARBA" id="ARBA00008234"/>
    </source>
</evidence>
<reference evidence="14 15" key="1">
    <citation type="submission" date="2015-05" db="EMBL/GenBank/DDBJ databases">
        <title>Evolution of Trichinella species and genotypes.</title>
        <authorList>
            <person name="Korhonen P.K."/>
            <person name="Edoardo P."/>
            <person name="Giuseppe L.R."/>
            <person name="Gasser R.B."/>
        </authorList>
    </citation>
    <scope>NUCLEOTIDE SEQUENCE [LARGE SCALE GENOMIC DNA]</scope>
    <source>
        <strain evidence="14">ISS10</strain>
    </source>
</reference>
<dbReference type="CDD" id="cd00842">
    <property type="entry name" value="MPP_ASMase"/>
    <property type="match status" value="1"/>
</dbReference>
<comment type="subcellular location">
    <subcellularLocation>
        <location evidence="2">Secreted</location>
    </subcellularLocation>
</comment>
<keyword evidence="8" id="KW-0862">Zinc</keyword>
<dbReference type="InterPro" id="IPR041805">
    <property type="entry name" value="ASMase/PPN1_MPP"/>
</dbReference>
<dbReference type="InterPro" id="IPR011001">
    <property type="entry name" value="Saposin-like"/>
</dbReference>
<dbReference type="GO" id="GO:0046872">
    <property type="term" value="F:metal ion binding"/>
    <property type="evidence" value="ECO:0007669"/>
    <property type="project" value="UniProtKB-KW"/>
</dbReference>
<evidence type="ECO:0000256" key="6">
    <source>
        <dbReference type="ARBA" id="ARBA00022729"/>
    </source>
</evidence>
<evidence type="ECO:0000313" key="15">
    <source>
        <dbReference type="Proteomes" id="UP000054721"/>
    </source>
</evidence>
<dbReference type="SUPFAM" id="SSF47862">
    <property type="entry name" value="Saposin"/>
    <property type="match status" value="1"/>
</dbReference>
<dbReference type="InterPro" id="IPR045473">
    <property type="entry name" value="ASM_C"/>
</dbReference>
<comment type="similarity">
    <text evidence="3">Belongs to the acid sphingomyelinase family.</text>
</comment>
<dbReference type="STRING" id="6335.A0A0V1L709"/>
<dbReference type="InterPro" id="IPR008139">
    <property type="entry name" value="SaposinB_dom"/>
</dbReference>
<dbReference type="Pfam" id="PF19272">
    <property type="entry name" value="ASMase_C"/>
    <property type="match status" value="1"/>
</dbReference>
<keyword evidence="15" id="KW-1185">Reference proteome</keyword>
<evidence type="ECO:0000256" key="2">
    <source>
        <dbReference type="ARBA" id="ARBA00004613"/>
    </source>
</evidence>
<dbReference type="Proteomes" id="UP000054721">
    <property type="component" value="Unassembled WGS sequence"/>
</dbReference>
<dbReference type="GO" id="GO:0016798">
    <property type="term" value="F:hydrolase activity, acting on glycosyl bonds"/>
    <property type="evidence" value="ECO:0007669"/>
    <property type="project" value="UniProtKB-KW"/>
</dbReference>
<dbReference type="GO" id="GO:0005764">
    <property type="term" value="C:lysosome"/>
    <property type="evidence" value="ECO:0007669"/>
    <property type="project" value="TreeGrafter"/>
</dbReference>
<evidence type="ECO:0000256" key="5">
    <source>
        <dbReference type="ARBA" id="ARBA00022723"/>
    </source>
</evidence>
<evidence type="ECO:0000256" key="1">
    <source>
        <dbReference type="ARBA" id="ARBA00001947"/>
    </source>
</evidence>
<evidence type="ECO:0000259" key="13">
    <source>
        <dbReference type="PROSITE" id="PS50015"/>
    </source>
</evidence>
<dbReference type="GO" id="GO:0016020">
    <property type="term" value="C:membrane"/>
    <property type="evidence" value="ECO:0007669"/>
    <property type="project" value="GOC"/>
</dbReference>
<evidence type="ECO:0000256" key="12">
    <source>
        <dbReference type="ARBA" id="ARBA00047268"/>
    </source>
</evidence>
<name>A0A0V1L709_9BILA</name>
<keyword evidence="9" id="KW-1015">Disulfide bond</keyword>
<dbReference type="PANTHER" id="PTHR10340:SF34">
    <property type="entry name" value="SPHINGOMYELIN PHOSPHODIESTERASE"/>
    <property type="match status" value="1"/>
</dbReference>
<dbReference type="InterPro" id="IPR004843">
    <property type="entry name" value="Calcineurin-like_PHP"/>
</dbReference>
<comment type="catalytic activity">
    <reaction evidence="12">
        <text>a sphingomyelin + H2O = phosphocholine + an N-acylsphing-4-enine + H(+)</text>
        <dbReference type="Rhea" id="RHEA:19253"/>
        <dbReference type="ChEBI" id="CHEBI:15377"/>
        <dbReference type="ChEBI" id="CHEBI:15378"/>
        <dbReference type="ChEBI" id="CHEBI:17636"/>
        <dbReference type="ChEBI" id="CHEBI:52639"/>
        <dbReference type="ChEBI" id="CHEBI:295975"/>
        <dbReference type="EC" id="3.1.4.12"/>
    </reaction>
    <physiologicalReaction direction="left-to-right" evidence="12">
        <dbReference type="Rhea" id="RHEA:19254"/>
    </physiologicalReaction>
</comment>
<evidence type="ECO:0000256" key="7">
    <source>
        <dbReference type="ARBA" id="ARBA00022801"/>
    </source>
</evidence>
<dbReference type="PANTHER" id="PTHR10340">
    <property type="entry name" value="SPHINGOMYELIN PHOSPHODIESTERASE"/>
    <property type="match status" value="1"/>
</dbReference>
<dbReference type="InterPro" id="IPR029052">
    <property type="entry name" value="Metallo-depent_PP-like"/>
</dbReference>
<dbReference type="GO" id="GO:0006685">
    <property type="term" value="P:sphingomyelin catabolic process"/>
    <property type="evidence" value="ECO:0007669"/>
    <property type="project" value="TreeGrafter"/>
</dbReference>
<evidence type="ECO:0000256" key="10">
    <source>
        <dbReference type="ARBA" id="ARBA00023180"/>
    </source>
</evidence>
<organism evidence="14 15">
    <name type="scientific">Trichinella nativa</name>
    <dbReference type="NCBI Taxonomy" id="6335"/>
    <lineage>
        <taxon>Eukaryota</taxon>
        <taxon>Metazoa</taxon>
        <taxon>Ecdysozoa</taxon>
        <taxon>Nematoda</taxon>
        <taxon>Enoplea</taxon>
        <taxon>Dorylaimia</taxon>
        <taxon>Trichinellida</taxon>
        <taxon>Trichinellidae</taxon>
        <taxon>Trichinella</taxon>
    </lineage>
</organism>
<keyword evidence="10" id="KW-0325">Glycoprotein</keyword>
<dbReference type="Pfam" id="PF00149">
    <property type="entry name" value="Metallophos"/>
    <property type="match status" value="1"/>
</dbReference>
<dbReference type="Gene3D" id="3.60.21.10">
    <property type="match status" value="1"/>
</dbReference>
<sequence length="663" mass="75487">MDLDFCELLNVTFVKVSVDIISVIKMSNRMTGGFKFLLIVVVFGSLCASIHGQCDDAAFESLENVGEEIALENKFFRYNASSTSVAHHSSCTLCYLLSITAQRIYFCNRSQEQLSYLINGLCVFLRIYNSRICQGIVSVYKDEVLYVVGQLLLSPKQLCAVLIENCGEAYNPFKANWTVALPDVPKPPVQPRQQPKPDQPVLRVLHLADIHFDPQYAQGSEADCNDPLCCHKNSTKKSVKVKQAAGRWGTAGLCDLPIKTMILLFEHLQDEAEFDYVIWTGDLPPHNVWNQTRNGQLHAYEYLLQLFNEYLPNKLIFSALGNHESAPADSFPPHFKTLPNKYSISWLYNALAEGWSATVDPEQKEAVQDSIKRRASYVVEVKPGFRIISVNTNYCIKTNYWLFLNETDPDGTLSWLAEELQKAENEGAKVHIIGHIPPGHETCLKEWSRNYNIIAQRYENVIRAQFFGHTHSDSFTVSYDRSGSDVRPSNVMFVAPSVTTFAYCLPAYRIYTIDGVHENSTWEVLDIETYILNVTEANQTGERPKWKLSYRFKETYGLKSILPDQMDNLIRRFSTNDTSVVKVVAKPDFVNCFLPIQQLMRLVFTSPSSSSNNRHPLAIVIFNNQPLIFYKSGNSKVEKIINFSEYFERKKHSINCLSLQIQM</sequence>
<keyword evidence="6" id="KW-0732">Signal</keyword>
<comment type="caution">
    <text evidence="14">The sequence shown here is derived from an EMBL/GenBank/DDBJ whole genome shotgun (WGS) entry which is preliminary data.</text>
</comment>
<keyword evidence="5" id="KW-0479">Metal-binding</keyword>
<keyword evidence="4" id="KW-0964">Secreted</keyword>
<dbReference type="GO" id="GO:0046513">
    <property type="term" value="P:ceramide biosynthetic process"/>
    <property type="evidence" value="ECO:0007669"/>
    <property type="project" value="TreeGrafter"/>
</dbReference>
<gene>
    <name evidence="14" type="primary">asm-3</name>
    <name evidence="14" type="ORF">T02_6750</name>
</gene>
<comment type="cofactor">
    <cofactor evidence="1">
        <name>Zn(2+)</name>
        <dbReference type="ChEBI" id="CHEBI:29105"/>
    </cofactor>
</comment>
<dbReference type="PROSITE" id="PS50015">
    <property type="entry name" value="SAP_B"/>
    <property type="match status" value="1"/>
</dbReference>
<evidence type="ECO:0000256" key="4">
    <source>
        <dbReference type="ARBA" id="ARBA00022525"/>
    </source>
</evidence>
<dbReference type="AlphaFoldDB" id="A0A0V1L709"/>
<dbReference type="GO" id="GO:0005615">
    <property type="term" value="C:extracellular space"/>
    <property type="evidence" value="ECO:0007669"/>
    <property type="project" value="TreeGrafter"/>
</dbReference>
<evidence type="ECO:0000256" key="8">
    <source>
        <dbReference type="ARBA" id="ARBA00022833"/>
    </source>
</evidence>